<feature type="region of interest" description="Disordered" evidence="1">
    <location>
        <begin position="1"/>
        <end position="48"/>
    </location>
</feature>
<protein>
    <submittedName>
        <fullName evidence="2">PhzF family phenazine biosynthesis protein</fullName>
    </submittedName>
</protein>
<dbReference type="Gene3D" id="3.10.310.10">
    <property type="entry name" value="Diaminopimelate Epimerase, Chain A, domain 1"/>
    <property type="match status" value="1"/>
</dbReference>
<organism evidence="2 3">
    <name type="scientific">Nocardia fusca</name>
    <dbReference type="NCBI Taxonomy" id="941183"/>
    <lineage>
        <taxon>Bacteria</taxon>
        <taxon>Bacillati</taxon>
        <taxon>Actinomycetota</taxon>
        <taxon>Actinomycetes</taxon>
        <taxon>Mycobacteriales</taxon>
        <taxon>Nocardiaceae</taxon>
        <taxon>Nocardia</taxon>
    </lineage>
</organism>
<proteinExistence type="predicted"/>
<keyword evidence="3" id="KW-1185">Reference proteome</keyword>
<name>A0ABV3FKH0_9NOCA</name>
<evidence type="ECO:0000313" key="3">
    <source>
        <dbReference type="Proteomes" id="UP001551658"/>
    </source>
</evidence>
<dbReference type="Proteomes" id="UP001551658">
    <property type="component" value="Unassembled WGS sequence"/>
</dbReference>
<accession>A0ABV3FKH0</accession>
<sequence length="133" mass="13886">MDTGHGTRRATTALLGRDARGHRSGSARPRPRPVADPRSDDSTLGAYPEGSEHAYELRSFAPGVDVVKDPRCGSMNASIGQWVARTGEAGDGYRGSQGSKLGRTSDITISVDADGAVWVSGATTILFRGTALA</sequence>
<dbReference type="Pfam" id="PF02567">
    <property type="entry name" value="PhzC-PhzF"/>
    <property type="match status" value="1"/>
</dbReference>
<dbReference type="EMBL" id="JBFAIH010000076">
    <property type="protein sequence ID" value="MEV0368209.1"/>
    <property type="molecule type" value="Genomic_DNA"/>
</dbReference>
<dbReference type="InterPro" id="IPR003719">
    <property type="entry name" value="Phenazine_PhzF-like"/>
</dbReference>
<comment type="caution">
    <text evidence="2">The sequence shown here is derived from an EMBL/GenBank/DDBJ whole genome shotgun (WGS) entry which is preliminary data.</text>
</comment>
<feature type="compositionally biased region" description="Basic residues" evidence="1">
    <location>
        <begin position="20"/>
        <end position="31"/>
    </location>
</feature>
<evidence type="ECO:0000256" key="1">
    <source>
        <dbReference type="SAM" id="MobiDB-lite"/>
    </source>
</evidence>
<dbReference type="SUPFAM" id="SSF54506">
    <property type="entry name" value="Diaminopimelate epimerase-like"/>
    <property type="match status" value="1"/>
</dbReference>
<evidence type="ECO:0000313" key="2">
    <source>
        <dbReference type="EMBL" id="MEV0368209.1"/>
    </source>
</evidence>
<gene>
    <name evidence="2" type="ORF">AB0H72_36570</name>
</gene>
<reference evidence="2 3" key="1">
    <citation type="submission" date="2024-06" db="EMBL/GenBank/DDBJ databases">
        <title>The Natural Products Discovery Center: Release of the First 8490 Sequenced Strains for Exploring Actinobacteria Biosynthetic Diversity.</title>
        <authorList>
            <person name="Kalkreuter E."/>
            <person name="Kautsar S.A."/>
            <person name="Yang D."/>
            <person name="Bader C.D."/>
            <person name="Teijaro C.N."/>
            <person name="Fluegel L."/>
            <person name="Davis C.M."/>
            <person name="Simpson J.R."/>
            <person name="Lauterbach L."/>
            <person name="Steele A.D."/>
            <person name="Gui C."/>
            <person name="Meng S."/>
            <person name="Li G."/>
            <person name="Viehrig K."/>
            <person name="Ye F."/>
            <person name="Su P."/>
            <person name="Kiefer A.F."/>
            <person name="Nichols A."/>
            <person name="Cepeda A.J."/>
            <person name="Yan W."/>
            <person name="Fan B."/>
            <person name="Jiang Y."/>
            <person name="Adhikari A."/>
            <person name="Zheng C.-J."/>
            <person name="Schuster L."/>
            <person name="Cowan T.M."/>
            <person name="Smanski M.J."/>
            <person name="Chevrette M.G."/>
            <person name="De Carvalho L.P.S."/>
            <person name="Shen B."/>
        </authorList>
    </citation>
    <scope>NUCLEOTIDE SEQUENCE [LARGE SCALE GENOMIC DNA]</scope>
    <source>
        <strain evidence="2 3">NPDC050671</strain>
    </source>
</reference>
<dbReference type="RefSeq" id="WP_357988887.1">
    <property type="nucleotide sequence ID" value="NZ_JBFAIH010000076.1"/>
</dbReference>